<comment type="subunit">
    <text evidence="10">Component of the Sec protein translocase complex. Heterotrimer consisting of SecY, SecE and SecG subunits. The heterotrimers can form oligomers, although 1 heterotrimer is thought to be able to translocate proteins. Interacts with the ribosome. Interacts with SecDF, and other proteins may be involved. Interacts with SecA.</text>
</comment>
<accession>A0A0G1M688</accession>
<evidence type="ECO:0000256" key="1">
    <source>
        <dbReference type="ARBA" id="ARBA00004141"/>
    </source>
</evidence>
<dbReference type="GO" id="GO:0065002">
    <property type="term" value="P:intracellular protein transmembrane transport"/>
    <property type="evidence" value="ECO:0007669"/>
    <property type="project" value="UniProtKB-UniRule"/>
</dbReference>
<comment type="subcellular location">
    <subcellularLocation>
        <location evidence="10">Cell membrane</location>
        <topology evidence="10">Multi-pass membrane protein</topology>
    </subcellularLocation>
    <subcellularLocation>
        <location evidence="1 12">Membrane</location>
        <topology evidence="1 12">Multi-pass membrane protein</topology>
    </subcellularLocation>
</comment>
<dbReference type="GO" id="GO:0005886">
    <property type="term" value="C:plasma membrane"/>
    <property type="evidence" value="ECO:0007669"/>
    <property type="project" value="UniProtKB-SubCell"/>
</dbReference>
<evidence type="ECO:0000256" key="2">
    <source>
        <dbReference type="ARBA" id="ARBA00005751"/>
    </source>
</evidence>
<feature type="transmembrane region" description="Helical" evidence="10">
    <location>
        <begin position="21"/>
        <end position="38"/>
    </location>
</feature>
<keyword evidence="6 10" id="KW-1133">Transmembrane helix</keyword>
<keyword evidence="5 10" id="KW-0653">Protein transport</keyword>
<feature type="transmembrane region" description="Helical" evidence="10">
    <location>
        <begin position="50"/>
        <end position="70"/>
    </location>
</feature>
<feature type="transmembrane region" description="Helical" evidence="10">
    <location>
        <begin position="119"/>
        <end position="136"/>
    </location>
</feature>
<feature type="transmembrane region" description="Helical" evidence="10">
    <location>
        <begin position="148"/>
        <end position="168"/>
    </location>
</feature>
<sequence>MLSAIAHFFSKIVSSPETRKKIIVTAVVLLVFRFVAHIPASGIDRTSLQALFLGSPLLSLLDVFSGGTLANFSIMALGLNPYINASIIMQLLTYVIPALEELSKEGEYGQEKINQYTRFLTIPLAAMQAFGMYSLLRSQGILTTLSPLALFSLILTMTAGTVFAVWLGELITEYGFSNGVSILIFAGIIARLPVVVGQSVTAIQAQDLMKIGVFLGLAVVIVGLIVFMNEAVRRVPISYARRVGRGASPLNSFLPLRLNQAGVIPIIFAVSLVLLPSIVSQFLTGIDNERLANLAAGIAAAFNPQSLVYNALYFLLVFGFTYFYTAVVFNPTKIAENLQKNGGFIPGIRPGTATSQYLSFVLNRITLIGASFLGFVAILPSFFQNFVGVANLAIGGTGILIVVSVVLEVTRELEAQLVMRKYEGFVR</sequence>
<keyword evidence="10" id="KW-1003">Cell membrane</keyword>
<feature type="transmembrane region" description="Helical" evidence="10">
    <location>
        <begin position="258"/>
        <end position="279"/>
    </location>
</feature>
<feature type="transmembrane region" description="Helical" evidence="10">
    <location>
        <begin position="313"/>
        <end position="330"/>
    </location>
</feature>
<feature type="transmembrane region" description="Helical" evidence="10">
    <location>
        <begin position="174"/>
        <end position="196"/>
    </location>
</feature>
<dbReference type="Gene3D" id="1.10.3370.10">
    <property type="entry name" value="SecY subunit domain"/>
    <property type="match status" value="1"/>
</dbReference>
<proteinExistence type="inferred from homology"/>
<dbReference type="InterPro" id="IPR002208">
    <property type="entry name" value="SecY/SEC61-alpha"/>
</dbReference>
<evidence type="ECO:0000256" key="8">
    <source>
        <dbReference type="ARBA" id="ARBA00023136"/>
    </source>
</evidence>
<dbReference type="PROSITE" id="PS00755">
    <property type="entry name" value="SECY_1"/>
    <property type="match status" value="1"/>
</dbReference>
<evidence type="ECO:0000256" key="3">
    <source>
        <dbReference type="ARBA" id="ARBA00022448"/>
    </source>
</evidence>
<dbReference type="PATRIC" id="fig|1618598.3.peg.321"/>
<dbReference type="FunFam" id="1.10.3370.10:FF:000001">
    <property type="entry name" value="Preprotein translocase subunit SecY"/>
    <property type="match status" value="1"/>
</dbReference>
<evidence type="ECO:0000256" key="13">
    <source>
        <dbReference type="RuleBase" id="RU004349"/>
    </source>
</evidence>
<comment type="caution">
    <text evidence="14">The sequence shown here is derived from an EMBL/GenBank/DDBJ whole genome shotgun (WGS) entry which is preliminary data.</text>
</comment>
<dbReference type="PROSITE" id="PS00756">
    <property type="entry name" value="SECY_2"/>
    <property type="match status" value="1"/>
</dbReference>
<evidence type="ECO:0000256" key="9">
    <source>
        <dbReference type="ARBA" id="ARBA00039733"/>
    </source>
</evidence>
<dbReference type="Pfam" id="PF00344">
    <property type="entry name" value="SecY"/>
    <property type="match status" value="1"/>
</dbReference>
<dbReference type="PIRSF" id="PIRSF004557">
    <property type="entry name" value="SecY"/>
    <property type="match status" value="1"/>
</dbReference>
<dbReference type="InterPro" id="IPR026593">
    <property type="entry name" value="SecY"/>
</dbReference>
<dbReference type="InterPro" id="IPR030659">
    <property type="entry name" value="SecY_CS"/>
</dbReference>
<feature type="transmembrane region" description="Helical" evidence="10">
    <location>
        <begin position="389"/>
        <end position="410"/>
    </location>
</feature>
<gene>
    <name evidence="10" type="primary">secY</name>
    <name evidence="14" type="ORF">UX03_C0011G0020</name>
</gene>
<reference evidence="14 15" key="1">
    <citation type="journal article" date="2015" name="Nature">
        <title>rRNA introns, odd ribosomes, and small enigmatic genomes across a large radiation of phyla.</title>
        <authorList>
            <person name="Brown C.T."/>
            <person name="Hug L.A."/>
            <person name="Thomas B.C."/>
            <person name="Sharon I."/>
            <person name="Castelle C.J."/>
            <person name="Singh A."/>
            <person name="Wilkins M.J."/>
            <person name="Williams K.H."/>
            <person name="Banfield J.F."/>
        </authorList>
    </citation>
    <scope>NUCLEOTIDE SEQUENCE [LARGE SCALE GENOMIC DNA]</scope>
</reference>
<evidence type="ECO:0000313" key="14">
    <source>
        <dbReference type="EMBL" id="KKU03766.1"/>
    </source>
</evidence>
<dbReference type="Proteomes" id="UP000034086">
    <property type="component" value="Unassembled WGS sequence"/>
</dbReference>
<feature type="transmembrane region" description="Helical" evidence="10">
    <location>
        <begin position="208"/>
        <end position="228"/>
    </location>
</feature>
<dbReference type="InterPro" id="IPR023201">
    <property type="entry name" value="SecY_dom_sf"/>
</dbReference>
<dbReference type="HAMAP" id="MF_01465">
    <property type="entry name" value="SecY"/>
    <property type="match status" value="1"/>
</dbReference>
<dbReference type="AlphaFoldDB" id="A0A0G1M688"/>
<evidence type="ECO:0000256" key="6">
    <source>
        <dbReference type="ARBA" id="ARBA00022989"/>
    </source>
</evidence>
<comment type="function">
    <text evidence="10 11">The central subunit of the protein translocation channel SecYEG. Consists of two halves formed by TMs 1-5 and 6-10. These two domains form a lateral gate at the front which open onto the bilayer between TMs 2 and 7, and are clamped together by SecE at the back. The channel is closed by both a pore ring composed of hydrophobic SecY resides and a short helix (helix 2A) on the extracellular side of the membrane which forms a plug. The plug probably moves laterally to allow the channel to open. The ring and the pore may move independently.</text>
</comment>
<evidence type="ECO:0000256" key="7">
    <source>
        <dbReference type="ARBA" id="ARBA00023010"/>
    </source>
</evidence>
<evidence type="ECO:0000256" key="12">
    <source>
        <dbReference type="RuleBase" id="RU003484"/>
    </source>
</evidence>
<feature type="transmembrane region" description="Helical" evidence="10">
    <location>
        <begin position="365"/>
        <end position="383"/>
    </location>
</feature>
<dbReference type="GO" id="GO:0043952">
    <property type="term" value="P:protein transport by the Sec complex"/>
    <property type="evidence" value="ECO:0007669"/>
    <property type="project" value="UniProtKB-UniRule"/>
</dbReference>
<keyword evidence="3 10" id="KW-0813">Transport</keyword>
<protein>
    <recommendedName>
        <fullName evidence="9 10">Protein translocase subunit SecY</fullName>
    </recommendedName>
</protein>
<evidence type="ECO:0000256" key="11">
    <source>
        <dbReference type="RuleBase" id="RU000537"/>
    </source>
</evidence>
<dbReference type="PRINTS" id="PR00303">
    <property type="entry name" value="SECYTRNLCASE"/>
</dbReference>
<name>A0A0G1M688_9BACT</name>
<keyword evidence="8 10" id="KW-0472">Membrane</keyword>
<dbReference type="GO" id="GO:0006605">
    <property type="term" value="P:protein targeting"/>
    <property type="evidence" value="ECO:0007669"/>
    <property type="project" value="UniProtKB-UniRule"/>
</dbReference>
<evidence type="ECO:0000256" key="4">
    <source>
        <dbReference type="ARBA" id="ARBA00022692"/>
    </source>
</evidence>
<comment type="similarity">
    <text evidence="2 10 13">Belongs to the SecY/SEC61-alpha family.</text>
</comment>
<organism evidence="14 15">
    <name type="scientific">Candidatus Woesebacteria bacterium GW2011_GWE1_45_18</name>
    <dbReference type="NCBI Taxonomy" id="1618598"/>
    <lineage>
        <taxon>Bacteria</taxon>
        <taxon>Candidatus Woeseibacteriota</taxon>
    </lineage>
</organism>
<evidence type="ECO:0000256" key="10">
    <source>
        <dbReference type="HAMAP-Rule" id="MF_01465"/>
    </source>
</evidence>
<dbReference type="NCBIfam" id="TIGR00967">
    <property type="entry name" value="3a0501s007"/>
    <property type="match status" value="1"/>
</dbReference>
<dbReference type="EMBL" id="LCKQ01000011">
    <property type="protein sequence ID" value="KKU03766.1"/>
    <property type="molecule type" value="Genomic_DNA"/>
</dbReference>
<dbReference type="PANTHER" id="PTHR10906">
    <property type="entry name" value="SECY/SEC61-ALPHA FAMILY MEMBER"/>
    <property type="match status" value="1"/>
</dbReference>
<evidence type="ECO:0000256" key="5">
    <source>
        <dbReference type="ARBA" id="ARBA00022927"/>
    </source>
</evidence>
<keyword evidence="4 10" id="KW-0812">Transmembrane</keyword>
<evidence type="ECO:0000313" key="15">
    <source>
        <dbReference type="Proteomes" id="UP000034086"/>
    </source>
</evidence>
<keyword evidence="7 10" id="KW-0811">Translocation</keyword>
<dbReference type="SUPFAM" id="SSF103491">
    <property type="entry name" value="Preprotein translocase SecY subunit"/>
    <property type="match status" value="1"/>
</dbReference>